<name>A0AAP0K8K5_9MAGN</name>
<reference evidence="1 2" key="1">
    <citation type="submission" date="2024-01" db="EMBL/GenBank/DDBJ databases">
        <title>Genome assemblies of Stephania.</title>
        <authorList>
            <person name="Yang L."/>
        </authorList>
    </citation>
    <scope>NUCLEOTIDE SEQUENCE [LARGE SCALE GENOMIC DNA]</scope>
    <source>
        <strain evidence="1">JXDWG</strain>
        <tissue evidence="1">Leaf</tissue>
    </source>
</reference>
<organism evidence="1 2">
    <name type="scientific">Stephania cephalantha</name>
    <dbReference type="NCBI Taxonomy" id="152367"/>
    <lineage>
        <taxon>Eukaryota</taxon>
        <taxon>Viridiplantae</taxon>
        <taxon>Streptophyta</taxon>
        <taxon>Embryophyta</taxon>
        <taxon>Tracheophyta</taxon>
        <taxon>Spermatophyta</taxon>
        <taxon>Magnoliopsida</taxon>
        <taxon>Ranunculales</taxon>
        <taxon>Menispermaceae</taxon>
        <taxon>Menispermoideae</taxon>
        <taxon>Cissampelideae</taxon>
        <taxon>Stephania</taxon>
    </lineage>
</organism>
<dbReference type="EMBL" id="JBBNAG010000003">
    <property type="protein sequence ID" value="KAK9147871.1"/>
    <property type="molecule type" value="Genomic_DNA"/>
</dbReference>
<evidence type="ECO:0000313" key="2">
    <source>
        <dbReference type="Proteomes" id="UP001419268"/>
    </source>
</evidence>
<dbReference type="AlphaFoldDB" id="A0AAP0K8K5"/>
<dbReference type="PANTHER" id="PTHR35312:SF1">
    <property type="entry name" value="OS07G0641800 PROTEIN"/>
    <property type="match status" value="1"/>
</dbReference>
<evidence type="ECO:0000313" key="1">
    <source>
        <dbReference type="EMBL" id="KAK9147871.1"/>
    </source>
</evidence>
<dbReference type="PANTHER" id="PTHR35312">
    <property type="entry name" value="OS07G0641800 PROTEIN"/>
    <property type="match status" value="1"/>
</dbReference>
<sequence length="120" mass="13846">MDEQEFNSLLDVFPIVRSRNYHPDLESLRGCTSHTTENEQLTNWQNEWSDEDKKEAEVRDIDHKDSFWEKLKSAAEGKVGAEEADKFCKAFQSVVKKLVYEELSVEGAASFISLRRAGQF</sequence>
<gene>
    <name evidence="1" type="ORF">Scep_006628</name>
</gene>
<keyword evidence="2" id="KW-1185">Reference proteome</keyword>
<protein>
    <submittedName>
        <fullName evidence="1">Uncharacterized protein</fullName>
    </submittedName>
</protein>
<accession>A0AAP0K8K5</accession>
<comment type="caution">
    <text evidence="1">The sequence shown here is derived from an EMBL/GenBank/DDBJ whole genome shotgun (WGS) entry which is preliminary data.</text>
</comment>
<proteinExistence type="predicted"/>
<dbReference type="Proteomes" id="UP001419268">
    <property type="component" value="Unassembled WGS sequence"/>
</dbReference>